<dbReference type="PROSITE" id="PS00455">
    <property type="entry name" value="AMP_BINDING"/>
    <property type="match status" value="1"/>
</dbReference>
<dbReference type="PANTHER" id="PTHR45527">
    <property type="entry name" value="NONRIBOSOMAL PEPTIDE SYNTHETASE"/>
    <property type="match status" value="1"/>
</dbReference>
<dbReference type="GO" id="GO:0044550">
    <property type="term" value="P:secondary metabolite biosynthetic process"/>
    <property type="evidence" value="ECO:0007669"/>
    <property type="project" value="TreeGrafter"/>
</dbReference>
<evidence type="ECO:0000256" key="2">
    <source>
        <dbReference type="ARBA" id="ARBA00022450"/>
    </source>
</evidence>
<dbReference type="Gene3D" id="3.30.559.30">
    <property type="entry name" value="Nonribosomal peptide synthetase, condensation domain"/>
    <property type="match status" value="1"/>
</dbReference>
<evidence type="ECO:0000256" key="3">
    <source>
        <dbReference type="ARBA" id="ARBA00022553"/>
    </source>
</evidence>
<evidence type="ECO:0000313" key="6">
    <source>
        <dbReference type="Proteomes" id="UP000194204"/>
    </source>
</evidence>
<dbReference type="Pfam" id="PF00501">
    <property type="entry name" value="AMP-binding"/>
    <property type="match status" value="1"/>
</dbReference>
<dbReference type="Gene3D" id="3.30.559.10">
    <property type="entry name" value="Chloramphenicol acetyltransferase-like domain"/>
    <property type="match status" value="1"/>
</dbReference>
<keyword evidence="2" id="KW-0596">Phosphopantetheine</keyword>
<sequence length="1103" mass="122710">MNEMKNQRGGIVEIDEVLASAGQQDVWLAEQLTEKQLYIVPVTYELIGPLDQGKLLDAISHTIQSSEAFRTAFIEDEQGLVQHIYPEIELPVTVIDLVGQAPRLEEKERLKLALTYCQHNLETPFTLNQPGLARFLLIRLGEQNHILHFCLHHLICDNDSVALILNHISTAYAGEPLPCDDTGVDSFEYAEFAAWQDELLRGGYLADDKAYWLQELVGIDGRLELTVGNPMPAKSEQGGMTRHLLDPTLVRSFNHCASTLGISPALAYFTVYASLLYRLTGQQTMVFGVPASLRDDQRLEKTIGYFINVLPIKVIFHPQISFADIAAQLSRQLYNGIEHQQFPYSHIVRSVSDAQQISQAPLFNVMYNYFVGQGDWALPGTRSRQHELAPIGGKFPLTLFVIHLVDTVEVCFEYQYNHVVADYSGVLNDSYQQLCTAMSRDASQSVLALPLLNELDYQRQVLTFNQTDAPFTGDFCQHFFHQLNSEPELMAVEYWVGSRTEQLSYQKLFNLSQRVADELRRHIITATTRQAKVVIFSGASPLALATIVACLIEGIIWIPVDDHLPLNRLLLIIEDACPDAIVVEKSRGAGKAASLTAALARFNTPVIALCNEWGTENGGNIHPNPLVSRWGSPADNNDLCYMIYTSGTTGKPKGVEVYRKGLNNYLNWAAQTYMPPGARDFAGLGVPVTTSFGFDASITSLLLPLITRGHVMLFAGQDRQDGALLRLLELNKPLGLMKTTPSQLEHLALNLEQKQTSLDIKVIVVGGEQMSRAHLDYLKTIAPESVSFNEYGPTETVVGCCVERLNIEGEETQSRQGGLPIGSPIANTRMYVLNERGCHQPPGVRGELFIGGEGVAKGYWQRPDLTASAFIEDTISNVKGGRLYKTGDLACFTKENKLLCLGRKDKQIKLRGYRIEPEEIESWIKQVSDIDKAVVVIEKQPHERLCGYLVTAAMFTGNTGQLIDKVKQHLQGQLPNYMIPTQWRVIESIPYTMSNKIDTAALLALGQSPCSPETAAGVEFDSDIARQVLSHFSEALNRHVVSQEDNFFELGGDSLMAVRLLAKINVHFAIDIKLKTFYQRASLINLITLVEEGLNPGKPHIDE</sequence>
<dbReference type="InterPro" id="IPR025110">
    <property type="entry name" value="AMP-bd_C"/>
</dbReference>
<dbReference type="InterPro" id="IPR042099">
    <property type="entry name" value="ANL_N_sf"/>
</dbReference>
<dbReference type="CDD" id="cd05930">
    <property type="entry name" value="A_NRPS"/>
    <property type="match status" value="1"/>
</dbReference>
<dbReference type="GO" id="GO:0043041">
    <property type="term" value="P:amino acid activation for nonribosomal peptide biosynthetic process"/>
    <property type="evidence" value="ECO:0007669"/>
    <property type="project" value="TreeGrafter"/>
</dbReference>
<dbReference type="InterPro" id="IPR001242">
    <property type="entry name" value="Condensation_dom"/>
</dbReference>
<organism evidence="5 6">
    <name type="scientific">Xenorhabdus beddingii</name>
    <dbReference type="NCBI Taxonomy" id="40578"/>
    <lineage>
        <taxon>Bacteria</taxon>
        <taxon>Pseudomonadati</taxon>
        <taxon>Pseudomonadota</taxon>
        <taxon>Gammaproteobacteria</taxon>
        <taxon>Enterobacterales</taxon>
        <taxon>Morganellaceae</taxon>
        <taxon>Xenorhabdus</taxon>
    </lineage>
</organism>
<comment type="caution">
    <text evidence="5">The sequence shown here is derived from an EMBL/GenBank/DDBJ whole genome shotgun (WGS) entry which is preliminary data.</text>
</comment>
<dbReference type="GO" id="GO:0031177">
    <property type="term" value="F:phosphopantetheine binding"/>
    <property type="evidence" value="ECO:0007669"/>
    <property type="project" value="TreeGrafter"/>
</dbReference>
<accession>A0A1Y2SNA3</accession>
<dbReference type="InterPro" id="IPR000873">
    <property type="entry name" value="AMP-dep_synth/lig_dom"/>
</dbReference>
<gene>
    <name evidence="5" type="ORF">Xbed_02283</name>
</gene>
<dbReference type="InterPro" id="IPR020845">
    <property type="entry name" value="AMP-binding_CS"/>
</dbReference>
<evidence type="ECO:0000259" key="4">
    <source>
        <dbReference type="PROSITE" id="PS50075"/>
    </source>
</evidence>
<dbReference type="Gene3D" id="3.40.50.12780">
    <property type="entry name" value="N-terminal domain of ligase-like"/>
    <property type="match status" value="1"/>
</dbReference>
<dbReference type="InterPro" id="IPR009081">
    <property type="entry name" value="PP-bd_ACP"/>
</dbReference>
<dbReference type="Proteomes" id="UP000194204">
    <property type="component" value="Unassembled WGS sequence"/>
</dbReference>
<dbReference type="InterPro" id="IPR045851">
    <property type="entry name" value="AMP-bd_C_sf"/>
</dbReference>
<dbReference type="InterPro" id="IPR036736">
    <property type="entry name" value="ACP-like_sf"/>
</dbReference>
<dbReference type="SUPFAM" id="SSF56801">
    <property type="entry name" value="Acetyl-CoA synthetase-like"/>
    <property type="match status" value="1"/>
</dbReference>
<reference evidence="5 6" key="1">
    <citation type="submission" date="2017-01" db="EMBL/GenBank/DDBJ databases">
        <title>Deconstructing symbiosis and pathogenesis requirements using a combined genomic-metabolomic approach.</title>
        <authorList>
            <person name="Tobias N.J."/>
            <person name="Wolff H."/>
            <person name="Djahanschiri B."/>
            <person name="Ebersberger I."/>
            <person name="Bode H.B."/>
        </authorList>
    </citation>
    <scope>NUCLEOTIDE SEQUENCE [LARGE SCALE GENOMIC DNA]</scope>
    <source>
        <strain evidence="5 6">DSM 4764</strain>
    </source>
</reference>
<dbReference type="GO" id="GO:0003824">
    <property type="term" value="F:catalytic activity"/>
    <property type="evidence" value="ECO:0007669"/>
    <property type="project" value="InterPro"/>
</dbReference>
<dbReference type="Pfam" id="PF00668">
    <property type="entry name" value="Condensation"/>
    <property type="match status" value="1"/>
</dbReference>
<dbReference type="Gene3D" id="1.10.1200.10">
    <property type="entry name" value="ACP-like"/>
    <property type="match status" value="1"/>
</dbReference>
<dbReference type="PROSITE" id="PS00012">
    <property type="entry name" value="PHOSPHOPANTETHEINE"/>
    <property type="match status" value="1"/>
</dbReference>
<dbReference type="Gene3D" id="3.30.300.30">
    <property type="match status" value="1"/>
</dbReference>
<dbReference type="AlphaFoldDB" id="A0A1Y2SNA3"/>
<dbReference type="SUPFAM" id="SSF52777">
    <property type="entry name" value="CoA-dependent acyltransferases"/>
    <property type="match status" value="2"/>
</dbReference>
<keyword evidence="3" id="KW-0597">Phosphoprotein</keyword>
<name>A0A1Y2SNA3_9GAMM</name>
<keyword evidence="6" id="KW-1185">Reference proteome</keyword>
<dbReference type="InterPro" id="IPR006162">
    <property type="entry name" value="Ppantetheine_attach_site"/>
</dbReference>
<evidence type="ECO:0000256" key="1">
    <source>
        <dbReference type="ARBA" id="ARBA00001957"/>
    </source>
</evidence>
<dbReference type="EMBL" id="MUBK01000017">
    <property type="protein sequence ID" value="OTA19603.1"/>
    <property type="molecule type" value="Genomic_DNA"/>
</dbReference>
<dbReference type="Pfam" id="PF00550">
    <property type="entry name" value="PP-binding"/>
    <property type="match status" value="1"/>
</dbReference>
<feature type="domain" description="Carrier" evidence="4">
    <location>
        <begin position="1019"/>
        <end position="1094"/>
    </location>
</feature>
<dbReference type="GO" id="GO:0005737">
    <property type="term" value="C:cytoplasm"/>
    <property type="evidence" value="ECO:0007669"/>
    <property type="project" value="TreeGrafter"/>
</dbReference>
<dbReference type="STRING" id="40578.Xbed_02283"/>
<proteinExistence type="predicted"/>
<protein>
    <submittedName>
        <fullName evidence="5">PvdJ</fullName>
    </submittedName>
</protein>
<dbReference type="PROSITE" id="PS50075">
    <property type="entry name" value="CARRIER"/>
    <property type="match status" value="1"/>
</dbReference>
<dbReference type="InterPro" id="IPR023213">
    <property type="entry name" value="CAT-like_dom_sf"/>
</dbReference>
<dbReference type="OrthoDB" id="5817163at2"/>
<comment type="cofactor">
    <cofactor evidence="1">
        <name>pantetheine 4'-phosphate</name>
        <dbReference type="ChEBI" id="CHEBI:47942"/>
    </cofactor>
</comment>
<dbReference type="Pfam" id="PF13193">
    <property type="entry name" value="AMP-binding_C"/>
    <property type="match status" value="1"/>
</dbReference>
<dbReference type="PANTHER" id="PTHR45527:SF1">
    <property type="entry name" value="FATTY ACID SYNTHASE"/>
    <property type="match status" value="1"/>
</dbReference>
<dbReference type="RefSeq" id="WP_086113031.1">
    <property type="nucleotide sequence ID" value="NZ_CAWNHF010000079.1"/>
</dbReference>
<dbReference type="SUPFAM" id="SSF47336">
    <property type="entry name" value="ACP-like"/>
    <property type="match status" value="1"/>
</dbReference>
<evidence type="ECO:0000313" key="5">
    <source>
        <dbReference type="EMBL" id="OTA19603.1"/>
    </source>
</evidence>